<keyword evidence="5 7" id="KW-0720">Serine protease</keyword>
<proteinExistence type="inferred from homology"/>
<dbReference type="InterPro" id="IPR050131">
    <property type="entry name" value="Peptidase_S8_subtilisin-like"/>
</dbReference>
<dbReference type="GO" id="GO:0004252">
    <property type="term" value="F:serine-type endopeptidase activity"/>
    <property type="evidence" value="ECO:0007669"/>
    <property type="project" value="UniProtKB-UniRule"/>
</dbReference>
<feature type="active site" description="Charge relay system" evidence="6 7">
    <location>
        <position position="219"/>
    </location>
</feature>
<dbReference type="PROSITE" id="PS51892">
    <property type="entry name" value="SUBTILASE"/>
    <property type="match status" value="1"/>
</dbReference>
<dbReference type="PROSITE" id="PS00138">
    <property type="entry name" value="SUBTILASE_SER"/>
    <property type="match status" value="1"/>
</dbReference>
<dbReference type="SUPFAM" id="SSF52743">
    <property type="entry name" value="Subtilisin-like"/>
    <property type="match status" value="1"/>
</dbReference>
<feature type="region of interest" description="Disordered" evidence="8">
    <location>
        <begin position="310"/>
        <end position="347"/>
    </location>
</feature>
<evidence type="ECO:0000256" key="4">
    <source>
        <dbReference type="ARBA" id="ARBA00022801"/>
    </source>
</evidence>
<keyword evidence="3" id="KW-0479">Metal-binding</keyword>
<dbReference type="PRINTS" id="PR00723">
    <property type="entry name" value="SUBTILISIN"/>
</dbReference>
<dbReference type="InterPro" id="IPR036852">
    <property type="entry name" value="Peptidase_S8/S53_dom_sf"/>
</dbReference>
<keyword evidence="11" id="KW-1185">Reference proteome</keyword>
<evidence type="ECO:0000256" key="1">
    <source>
        <dbReference type="ARBA" id="ARBA00011073"/>
    </source>
</evidence>
<feature type="domain" description="Peptidase S8/S53" evidence="9">
    <location>
        <begin position="178"/>
        <end position="449"/>
    </location>
</feature>
<name>A0A975GKA2_9BACT</name>
<dbReference type="Gene3D" id="3.40.50.200">
    <property type="entry name" value="Peptidase S8/S53 domain"/>
    <property type="match status" value="1"/>
</dbReference>
<dbReference type="Proteomes" id="UP000663722">
    <property type="component" value="Chromosome"/>
</dbReference>
<dbReference type="InterPro" id="IPR000209">
    <property type="entry name" value="Peptidase_S8/S53_dom"/>
</dbReference>
<feature type="compositionally biased region" description="Gly residues" evidence="8">
    <location>
        <begin position="316"/>
        <end position="342"/>
    </location>
</feature>
<organism evidence="10 11">
    <name type="scientific">Desulfonema magnum</name>
    <dbReference type="NCBI Taxonomy" id="45655"/>
    <lineage>
        <taxon>Bacteria</taxon>
        <taxon>Pseudomonadati</taxon>
        <taxon>Thermodesulfobacteriota</taxon>
        <taxon>Desulfobacteria</taxon>
        <taxon>Desulfobacterales</taxon>
        <taxon>Desulfococcaceae</taxon>
        <taxon>Desulfonema</taxon>
    </lineage>
</organism>
<dbReference type="KEGG" id="dmm:dnm_002940"/>
<dbReference type="InterPro" id="IPR023828">
    <property type="entry name" value="Peptidase_S8_Ser-AS"/>
</dbReference>
<gene>
    <name evidence="10" type="ORF">dnm_002940</name>
</gene>
<evidence type="ECO:0000256" key="8">
    <source>
        <dbReference type="SAM" id="MobiDB-lite"/>
    </source>
</evidence>
<dbReference type="RefSeq" id="WP_207680845.1">
    <property type="nucleotide sequence ID" value="NZ_CP061800.1"/>
</dbReference>
<evidence type="ECO:0000313" key="11">
    <source>
        <dbReference type="Proteomes" id="UP000663722"/>
    </source>
</evidence>
<feature type="active site" description="Charge relay system" evidence="6 7">
    <location>
        <position position="411"/>
    </location>
</feature>
<dbReference type="Pfam" id="PF00082">
    <property type="entry name" value="Peptidase_S8"/>
    <property type="match status" value="1"/>
</dbReference>
<dbReference type="PANTHER" id="PTHR43806:SF11">
    <property type="entry name" value="CEREVISIN-RELATED"/>
    <property type="match status" value="1"/>
</dbReference>
<keyword evidence="2 7" id="KW-0645">Protease</keyword>
<evidence type="ECO:0000259" key="9">
    <source>
        <dbReference type="Pfam" id="PF00082"/>
    </source>
</evidence>
<reference evidence="10" key="1">
    <citation type="journal article" date="2021" name="Microb. Physiol.">
        <title>Proteogenomic Insights into the Physiology of Marine, Sulfate-Reducing, Filamentous Desulfonema limicola and Desulfonema magnum.</title>
        <authorList>
            <person name="Schnaars V."/>
            <person name="Wohlbrand L."/>
            <person name="Scheve S."/>
            <person name="Hinrichs C."/>
            <person name="Reinhardt R."/>
            <person name="Rabus R."/>
        </authorList>
    </citation>
    <scope>NUCLEOTIDE SEQUENCE</scope>
    <source>
        <strain evidence="10">4be13</strain>
    </source>
</reference>
<comment type="similarity">
    <text evidence="1 7">Belongs to the peptidase S8 family.</text>
</comment>
<evidence type="ECO:0000256" key="6">
    <source>
        <dbReference type="PIRSR" id="PIRSR615500-1"/>
    </source>
</evidence>
<accession>A0A975GKA2</accession>
<dbReference type="GO" id="GO:0046872">
    <property type="term" value="F:metal ion binding"/>
    <property type="evidence" value="ECO:0007669"/>
    <property type="project" value="UniProtKB-KW"/>
</dbReference>
<dbReference type="EMBL" id="CP061800">
    <property type="protein sequence ID" value="QTA84300.1"/>
    <property type="molecule type" value="Genomic_DNA"/>
</dbReference>
<dbReference type="GO" id="GO:0006508">
    <property type="term" value="P:proteolysis"/>
    <property type="evidence" value="ECO:0007669"/>
    <property type="project" value="UniProtKB-KW"/>
</dbReference>
<dbReference type="InterPro" id="IPR034202">
    <property type="entry name" value="Subtilisin_Carlsberg-like"/>
</dbReference>
<evidence type="ECO:0000256" key="3">
    <source>
        <dbReference type="ARBA" id="ARBA00022723"/>
    </source>
</evidence>
<dbReference type="CDD" id="cd07477">
    <property type="entry name" value="Peptidases_S8_Subtilisin_subset"/>
    <property type="match status" value="1"/>
</dbReference>
<dbReference type="AlphaFoldDB" id="A0A975GKA2"/>
<dbReference type="PANTHER" id="PTHR43806">
    <property type="entry name" value="PEPTIDASE S8"/>
    <property type="match status" value="1"/>
</dbReference>
<feature type="active site" description="Charge relay system" evidence="6 7">
    <location>
        <position position="185"/>
    </location>
</feature>
<protein>
    <submittedName>
        <fullName evidence="10">Peptidase S8/S53 domain-containing protein</fullName>
    </submittedName>
</protein>
<sequence length="467" mass="48983">MKKMFIRVLLIRMVIVLMVFAPVSAAGMVKKIVLFEENTSAAEVSDYLSAWEGVGVITLKEVPFINGAVLSVPDTITSAELADDYRVMCVEDDQQVDLQAVVASGDGGAGDGGATDTSEPIQFITPVEGNPLLGNQIPWGIVHLYEEPYDPLSLTTQLKSSDTPELVAEARTYGKITEIRIAIFDTGVDFNHPKLGNLVKESVDFVNGTIGIPDDDNGHGTHVAATLVGYKLGVARGVQLYSAKILDKNATGDVSTLISAIQWAMERNINVINMSIAFRENNLAVHTAIRKAYDAGIIMIAATGNHSNWELDDGSSGDGGAGDGGAGDGGAGDGGAGDGGAGTSDASENPYPVMYPAAYPEVIAVGAHDSFGNQAIFSNTGPETDITGPGVNVLSANLTVISQYGVCSGTSMATPHVSGTAALMLALHTKRDLYPEEVRSVLKATAYEGKLNLVGALDEVNYMNKNL</sequence>
<evidence type="ECO:0000313" key="10">
    <source>
        <dbReference type="EMBL" id="QTA84300.1"/>
    </source>
</evidence>
<evidence type="ECO:0000256" key="2">
    <source>
        <dbReference type="ARBA" id="ARBA00022670"/>
    </source>
</evidence>
<keyword evidence="4 7" id="KW-0378">Hydrolase</keyword>
<evidence type="ECO:0000256" key="5">
    <source>
        <dbReference type="ARBA" id="ARBA00022825"/>
    </source>
</evidence>
<evidence type="ECO:0000256" key="7">
    <source>
        <dbReference type="PROSITE-ProRule" id="PRU01240"/>
    </source>
</evidence>
<dbReference type="InterPro" id="IPR015500">
    <property type="entry name" value="Peptidase_S8_subtilisin-rel"/>
</dbReference>